<feature type="transmembrane region" description="Helical" evidence="2">
    <location>
        <begin position="26"/>
        <end position="43"/>
    </location>
</feature>
<feature type="transmembrane region" description="Helical" evidence="2">
    <location>
        <begin position="248"/>
        <end position="269"/>
    </location>
</feature>
<protein>
    <recommendedName>
        <fullName evidence="5">Glycerophosphoryl diester phosphodiesterase membrane domain-containing protein</fullName>
    </recommendedName>
</protein>
<sequence>MLNLSLKPMGIGRILDRSFQLYRKHFVKLTLIMLILYGPYYLLQNLLLYQETAFTTSSILNQIREGASWQDILQSSSSLQDATSPAEIAKNLLFVFLLLPIFLLGLMPASVASTIHLIRAELFGEEVPGVGGLLKKSFRRFWPMVGSTVINLMIMVGIYFGFVIVMMLLAVAFIFGAGVSGSINGSVGGGAAASMIIFFILLFIGFLLTFSYFFIRWGYYLAVVASGEDLIGLGQSWRLTRKQFWRLFLMYFVLVVILYLFLTVVQLLVTAVLGAGLFAQLLGSLLSILISPLWLLPYALSYFDLKVRNEGLGLEAMIESVVHNQVNGMEGLSGSEWKDGIESINPVNHLPHEREAGEAGNGNQQQAEETKNNENGADKAAGEKEPALDEQREDSDKKHD</sequence>
<evidence type="ECO:0000313" key="3">
    <source>
        <dbReference type="EMBL" id="UJF32581.1"/>
    </source>
</evidence>
<feature type="transmembrane region" description="Helical" evidence="2">
    <location>
        <begin position="195"/>
        <end position="215"/>
    </location>
</feature>
<evidence type="ECO:0000313" key="4">
    <source>
        <dbReference type="Proteomes" id="UP001649230"/>
    </source>
</evidence>
<dbReference type="PANTHER" id="PTHR33133">
    <property type="entry name" value="OS08G0107100 PROTEIN-RELATED"/>
    <property type="match status" value="1"/>
</dbReference>
<feature type="transmembrane region" description="Helical" evidence="2">
    <location>
        <begin position="275"/>
        <end position="296"/>
    </location>
</feature>
<feature type="transmembrane region" description="Helical" evidence="2">
    <location>
        <begin position="92"/>
        <end position="112"/>
    </location>
</feature>
<dbReference type="PANTHER" id="PTHR33133:SF1">
    <property type="entry name" value="EXPRESSED PROTEIN-RELATED"/>
    <property type="match status" value="1"/>
</dbReference>
<feature type="compositionally biased region" description="Basic and acidic residues" evidence="1">
    <location>
        <begin position="368"/>
        <end position="400"/>
    </location>
</feature>
<feature type="region of interest" description="Disordered" evidence="1">
    <location>
        <begin position="352"/>
        <end position="400"/>
    </location>
</feature>
<keyword evidence="2" id="KW-0472">Membrane</keyword>
<keyword evidence="4" id="KW-1185">Reference proteome</keyword>
<evidence type="ECO:0008006" key="5">
    <source>
        <dbReference type="Google" id="ProtNLM"/>
    </source>
</evidence>
<dbReference type="RefSeq" id="WP_235118929.1">
    <property type="nucleotide sequence ID" value="NZ_CP090978.1"/>
</dbReference>
<reference evidence="3 4" key="1">
    <citation type="journal article" date="2024" name="Int. J. Syst. Evol. Microbiol.">
        <title>Paenibacillus hexagrammi sp. nov., a novel bacterium isolated from the gut content of Hexagrammos agrammus.</title>
        <authorList>
            <person name="Jung H.K."/>
            <person name="Kim D.G."/>
            <person name="Zin H."/>
            <person name="Park J."/>
            <person name="Jung H."/>
            <person name="Kim Y.O."/>
            <person name="Kong H.J."/>
            <person name="Kim J.W."/>
            <person name="Kim Y.S."/>
        </authorList>
    </citation>
    <scope>NUCLEOTIDE SEQUENCE [LARGE SCALE GENOMIC DNA]</scope>
    <source>
        <strain evidence="3 4">YPD9-1</strain>
    </source>
</reference>
<keyword evidence="2" id="KW-1133">Transmembrane helix</keyword>
<dbReference type="EMBL" id="CP090978">
    <property type="protein sequence ID" value="UJF32581.1"/>
    <property type="molecule type" value="Genomic_DNA"/>
</dbReference>
<keyword evidence="2" id="KW-0812">Transmembrane</keyword>
<feature type="transmembrane region" description="Helical" evidence="2">
    <location>
        <begin position="149"/>
        <end position="175"/>
    </location>
</feature>
<accession>A0ABY3SHB4</accession>
<proteinExistence type="predicted"/>
<gene>
    <name evidence="3" type="ORF">L0M14_23500</name>
</gene>
<organism evidence="3 4">
    <name type="scientific">Paenibacillus hexagrammi</name>
    <dbReference type="NCBI Taxonomy" id="2908839"/>
    <lineage>
        <taxon>Bacteria</taxon>
        <taxon>Bacillati</taxon>
        <taxon>Bacillota</taxon>
        <taxon>Bacilli</taxon>
        <taxon>Bacillales</taxon>
        <taxon>Paenibacillaceae</taxon>
        <taxon>Paenibacillus</taxon>
    </lineage>
</organism>
<evidence type="ECO:0000256" key="2">
    <source>
        <dbReference type="SAM" id="Phobius"/>
    </source>
</evidence>
<name>A0ABY3SHB4_9BACL</name>
<evidence type="ECO:0000256" key="1">
    <source>
        <dbReference type="SAM" id="MobiDB-lite"/>
    </source>
</evidence>
<dbReference type="Proteomes" id="UP001649230">
    <property type="component" value="Chromosome"/>
</dbReference>